<dbReference type="PROSITE" id="PS00598">
    <property type="entry name" value="CHROMO_1"/>
    <property type="match status" value="1"/>
</dbReference>
<organism evidence="6 7">
    <name type="scientific">Trematosphaeria pertusa</name>
    <dbReference type="NCBI Taxonomy" id="390896"/>
    <lineage>
        <taxon>Eukaryota</taxon>
        <taxon>Fungi</taxon>
        <taxon>Dikarya</taxon>
        <taxon>Ascomycota</taxon>
        <taxon>Pezizomycotina</taxon>
        <taxon>Dothideomycetes</taxon>
        <taxon>Pleosporomycetidae</taxon>
        <taxon>Pleosporales</taxon>
        <taxon>Massarineae</taxon>
        <taxon>Trematosphaeriaceae</taxon>
        <taxon>Trematosphaeria</taxon>
    </lineage>
</organism>
<dbReference type="InterPro" id="IPR051219">
    <property type="entry name" value="Heterochromatin_chromo-domain"/>
</dbReference>
<dbReference type="GO" id="GO:0006338">
    <property type="term" value="P:chromatin remodeling"/>
    <property type="evidence" value="ECO:0007669"/>
    <property type="project" value="UniProtKB-ARBA"/>
</dbReference>
<dbReference type="InterPro" id="IPR023780">
    <property type="entry name" value="Chromo_domain"/>
</dbReference>
<dbReference type="GO" id="GO:0000792">
    <property type="term" value="C:heterochromatin"/>
    <property type="evidence" value="ECO:0007669"/>
    <property type="project" value="UniProtKB-ARBA"/>
</dbReference>
<feature type="compositionally biased region" description="Acidic residues" evidence="4">
    <location>
        <begin position="34"/>
        <end position="49"/>
    </location>
</feature>
<reference evidence="6" key="1">
    <citation type="journal article" date="2020" name="Stud. Mycol.">
        <title>101 Dothideomycetes genomes: a test case for predicting lifestyles and emergence of pathogens.</title>
        <authorList>
            <person name="Haridas S."/>
            <person name="Albert R."/>
            <person name="Binder M."/>
            <person name="Bloem J."/>
            <person name="Labutti K."/>
            <person name="Salamov A."/>
            <person name="Andreopoulos B."/>
            <person name="Baker S."/>
            <person name="Barry K."/>
            <person name="Bills G."/>
            <person name="Bluhm B."/>
            <person name="Cannon C."/>
            <person name="Castanera R."/>
            <person name="Culley D."/>
            <person name="Daum C."/>
            <person name="Ezra D."/>
            <person name="Gonzalez J."/>
            <person name="Henrissat B."/>
            <person name="Kuo A."/>
            <person name="Liang C."/>
            <person name="Lipzen A."/>
            <person name="Lutzoni F."/>
            <person name="Magnuson J."/>
            <person name="Mondo S."/>
            <person name="Nolan M."/>
            <person name="Ohm R."/>
            <person name="Pangilinan J."/>
            <person name="Park H.-J."/>
            <person name="Ramirez L."/>
            <person name="Alfaro M."/>
            <person name="Sun H."/>
            <person name="Tritt A."/>
            <person name="Yoshinaga Y."/>
            <person name="Zwiers L.-H."/>
            <person name="Turgeon B."/>
            <person name="Goodwin S."/>
            <person name="Spatafora J."/>
            <person name="Crous P."/>
            <person name="Grigoriev I."/>
        </authorList>
    </citation>
    <scope>NUCLEOTIDE SEQUENCE</scope>
    <source>
        <strain evidence="6">CBS 122368</strain>
    </source>
</reference>
<dbReference type="InterPro" id="IPR016197">
    <property type="entry name" value="Chromo-like_dom_sf"/>
</dbReference>
<evidence type="ECO:0000256" key="1">
    <source>
        <dbReference type="ARBA" id="ARBA00004123"/>
    </source>
</evidence>
<evidence type="ECO:0000256" key="3">
    <source>
        <dbReference type="ARBA" id="ARBA00023242"/>
    </source>
</evidence>
<dbReference type="SMART" id="SM00298">
    <property type="entry name" value="CHROMO"/>
    <property type="match status" value="1"/>
</dbReference>
<dbReference type="SUPFAM" id="SSF54160">
    <property type="entry name" value="Chromo domain-like"/>
    <property type="match status" value="2"/>
</dbReference>
<name>A0A6A6II43_9PLEO</name>
<dbReference type="EMBL" id="ML987194">
    <property type="protein sequence ID" value="KAF2250285.1"/>
    <property type="molecule type" value="Genomic_DNA"/>
</dbReference>
<comment type="subunit">
    <text evidence="2">Component of the NuA4 histone acetyltransferase complex.</text>
</comment>
<keyword evidence="7" id="KW-1185">Reference proteome</keyword>
<dbReference type="Pfam" id="PF00385">
    <property type="entry name" value="Chromo"/>
    <property type="match status" value="1"/>
</dbReference>
<evidence type="ECO:0000313" key="7">
    <source>
        <dbReference type="Proteomes" id="UP000800094"/>
    </source>
</evidence>
<dbReference type="InterPro" id="IPR023779">
    <property type="entry name" value="Chromodomain_CS"/>
</dbReference>
<feature type="region of interest" description="Disordered" evidence="4">
    <location>
        <begin position="1"/>
        <end position="49"/>
    </location>
</feature>
<evidence type="ECO:0000256" key="4">
    <source>
        <dbReference type="SAM" id="MobiDB-lite"/>
    </source>
</evidence>
<gene>
    <name evidence="6" type="ORF">BU26DRAFT_518698</name>
</gene>
<comment type="subcellular location">
    <subcellularLocation>
        <location evidence="1">Nucleus</location>
    </subcellularLocation>
</comment>
<dbReference type="PRINTS" id="PR00504">
    <property type="entry name" value="CHROMODOMAIN"/>
</dbReference>
<dbReference type="SMART" id="SM00300">
    <property type="entry name" value="ChSh"/>
    <property type="match status" value="1"/>
</dbReference>
<dbReference type="GO" id="GO:0005634">
    <property type="term" value="C:nucleus"/>
    <property type="evidence" value="ECO:0007669"/>
    <property type="project" value="UniProtKB-SubCell"/>
</dbReference>
<dbReference type="Gene3D" id="2.40.50.40">
    <property type="match status" value="2"/>
</dbReference>
<keyword evidence="3" id="KW-0539">Nucleus</keyword>
<evidence type="ECO:0000256" key="2">
    <source>
        <dbReference type="ARBA" id="ARBA00011353"/>
    </source>
</evidence>
<dbReference type="InterPro" id="IPR008251">
    <property type="entry name" value="Chromo_shadow_dom"/>
</dbReference>
<dbReference type="AlphaFoldDB" id="A0A6A6II43"/>
<dbReference type="PANTHER" id="PTHR22812">
    <property type="entry name" value="CHROMOBOX PROTEIN"/>
    <property type="match status" value="1"/>
</dbReference>
<dbReference type="InterPro" id="IPR000953">
    <property type="entry name" value="Chromo/chromo_shadow_dom"/>
</dbReference>
<sequence>MPPALSDEEASASSGDERIPAKKEKKPAKKRVEPEDEEDDEEDEEAEDEYVVEKIVGHRIQKGEILYDVKWQGYEDPTERTWEPESNLGGALDVLNEYLEEIGGRPEVKDKKRKGRKSVAASESAAPSSAKRMKKEKEWSPPPGSWEHDVDHVDTVEEQRDPTTGKLVRYAYLVWKNHKKTQHPLPHVNQKCPQKMLGYYETHLVFSHNEDAMNGENITMGEANDDF</sequence>
<dbReference type="OrthoDB" id="433924at2759"/>
<protein>
    <recommendedName>
        <fullName evidence="5">Chromo domain-containing protein</fullName>
    </recommendedName>
</protein>
<dbReference type="GeneID" id="54582206"/>
<feature type="region of interest" description="Disordered" evidence="4">
    <location>
        <begin position="105"/>
        <end position="149"/>
    </location>
</feature>
<evidence type="ECO:0000259" key="5">
    <source>
        <dbReference type="PROSITE" id="PS50013"/>
    </source>
</evidence>
<dbReference type="RefSeq" id="XP_033685289.1">
    <property type="nucleotide sequence ID" value="XM_033828876.1"/>
</dbReference>
<feature type="domain" description="Chromo" evidence="5">
    <location>
        <begin position="50"/>
        <end position="101"/>
    </location>
</feature>
<dbReference type="InterPro" id="IPR017984">
    <property type="entry name" value="Chromo_dom_subgr"/>
</dbReference>
<feature type="compositionally biased region" description="Acidic residues" evidence="4">
    <location>
        <begin position="1"/>
        <end position="10"/>
    </location>
</feature>
<proteinExistence type="predicted"/>
<feature type="compositionally biased region" description="Low complexity" evidence="4">
    <location>
        <begin position="118"/>
        <end position="130"/>
    </location>
</feature>
<dbReference type="PROSITE" id="PS50013">
    <property type="entry name" value="CHROMO_2"/>
    <property type="match status" value="1"/>
</dbReference>
<accession>A0A6A6II43</accession>
<dbReference type="Proteomes" id="UP000800094">
    <property type="component" value="Unassembled WGS sequence"/>
</dbReference>
<dbReference type="Pfam" id="PF01393">
    <property type="entry name" value="Chromo_shadow"/>
    <property type="match status" value="1"/>
</dbReference>
<dbReference type="CDD" id="cd00024">
    <property type="entry name" value="CD_CSD"/>
    <property type="match status" value="1"/>
</dbReference>
<evidence type="ECO:0000313" key="6">
    <source>
        <dbReference type="EMBL" id="KAF2250285.1"/>
    </source>
</evidence>